<dbReference type="PROSITE" id="PS51257">
    <property type="entry name" value="PROKAR_LIPOPROTEIN"/>
    <property type="match status" value="1"/>
</dbReference>
<dbReference type="KEGG" id="xcl:G4Z02_02505"/>
<evidence type="ECO:0000313" key="1">
    <source>
        <dbReference type="EMBL" id="QMS84666.1"/>
    </source>
</evidence>
<dbReference type="RefSeq" id="WP_258878285.1">
    <property type="nucleotide sequence ID" value="NZ_CP048914.1"/>
</dbReference>
<dbReference type="AlphaFoldDB" id="A0A7L7KR21"/>
<evidence type="ECO:0000313" key="2">
    <source>
        <dbReference type="Proteomes" id="UP000514720"/>
    </source>
</evidence>
<keyword evidence="2" id="KW-1185">Reference proteome</keyword>
<gene>
    <name evidence="1" type="ORF">G4Z02_02505</name>
</gene>
<accession>A0A7L7KR21</accession>
<reference evidence="1 2" key="1">
    <citation type="submission" date="2020-02" db="EMBL/GenBank/DDBJ databases">
        <authorList>
            <person name="Zheng R.K."/>
            <person name="Sun C.M."/>
        </authorList>
    </citation>
    <scope>NUCLEOTIDE SEQUENCE [LARGE SCALE GENOMIC DNA]</scope>
    <source>
        <strain evidence="2">zrk13</strain>
    </source>
</reference>
<protein>
    <recommendedName>
        <fullName evidence="3">Lipoprotein</fullName>
    </recommendedName>
</protein>
<dbReference type="Proteomes" id="UP000514720">
    <property type="component" value="Chromosome"/>
</dbReference>
<name>A0A7L7KR21_9MOLU</name>
<sequence>MKKILTSLVVLLLLSACKPSPEDYLPYKDIEVDGYAIYTLDQGGLFCNSEYADIYYSGPVYNYGFTFTACSHDMNYFIKVNDEFMFLGEAINQDIVSLDSLLPYLEEIPRESEEFESDEADYYWLDFHINHEVVYAYAGGECDQAGSEIFEINGTTYSYHATGCLKDHILYMKDEGMYIPVATLLANGTIDGEYLIPLLDEE</sequence>
<evidence type="ECO:0008006" key="3">
    <source>
        <dbReference type="Google" id="ProtNLM"/>
    </source>
</evidence>
<proteinExistence type="predicted"/>
<dbReference type="EMBL" id="CP048914">
    <property type="protein sequence ID" value="QMS84666.1"/>
    <property type="molecule type" value="Genomic_DNA"/>
</dbReference>
<organism evidence="1 2">
    <name type="scientific">Candidatus Xianfuyuplasma coldseepsis</name>
    <dbReference type="NCBI Taxonomy" id="2782163"/>
    <lineage>
        <taxon>Bacteria</taxon>
        <taxon>Bacillati</taxon>
        <taxon>Mycoplasmatota</taxon>
        <taxon>Mollicutes</taxon>
        <taxon>Candidatus Izemoplasmatales</taxon>
        <taxon>Candidatus Izemoplasmataceae</taxon>
        <taxon>Candidatus Xianfuyuplasma</taxon>
    </lineage>
</organism>